<evidence type="ECO:0000313" key="4">
    <source>
        <dbReference type="Proteomes" id="UP001595528"/>
    </source>
</evidence>
<dbReference type="RefSeq" id="WP_379906373.1">
    <property type="nucleotide sequence ID" value="NZ_JBHRTR010000050.1"/>
</dbReference>
<dbReference type="SUPFAM" id="SSF56300">
    <property type="entry name" value="Metallo-dependent phosphatases"/>
    <property type="match status" value="1"/>
</dbReference>
<feature type="domain" description="Calcineurin-like phosphoesterase" evidence="2">
    <location>
        <begin position="36"/>
        <end position="230"/>
    </location>
</feature>
<keyword evidence="4" id="KW-1185">Reference proteome</keyword>
<dbReference type="EMBL" id="JBHRTR010000050">
    <property type="protein sequence ID" value="MFC3230907.1"/>
    <property type="molecule type" value="Genomic_DNA"/>
</dbReference>
<dbReference type="GO" id="GO:0016787">
    <property type="term" value="F:hydrolase activity"/>
    <property type="evidence" value="ECO:0007669"/>
    <property type="project" value="UniProtKB-KW"/>
</dbReference>
<feature type="compositionally biased region" description="Low complexity" evidence="1">
    <location>
        <begin position="18"/>
        <end position="29"/>
    </location>
</feature>
<dbReference type="InterPro" id="IPR029052">
    <property type="entry name" value="Metallo-depent_PP-like"/>
</dbReference>
<dbReference type="InterPro" id="IPR004843">
    <property type="entry name" value="Calcineurin-like_PHP"/>
</dbReference>
<reference evidence="4" key="1">
    <citation type="journal article" date="2019" name="Int. J. Syst. Evol. Microbiol.">
        <title>The Global Catalogue of Microorganisms (GCM) 10K type strain sequencing project: providing services to taxonomists for standard genome sequencing and annotation.</title>
        <authorList>
            <consortium name="The Broad Institute Genomics Platform"/>
            <consortium name="The Broad Institute Genome Sequencing Center for Infectious Disease"/>
            <person name="Wu L."/>
            <person name="Ma J."/>
        </authorList>
    </citation>
    <scope>NUCLEOTIDE SEQUENCE [LARGE SCALE GENOMIC DNA]</scope>
    <source>
        <strain evidence="4">KCTC 42964</strain>
    </source>
</reference>
<dbReference type="PANTHER" id="PTHR42850:SF4">
    <property type="entry name" value="ZINC-DEPENDENT ENDOPOLYPHOSPHATASE"/>
    <property type="match status" value="1"/>
</dbReference>
<dbReference type="Gene3D" id="3.60.21.10">
    <property type="match status" value="1"/>
</dbReference>
<evidence type="ECO:0000259" key="2">
    <source>
        <dbReference type="Pfam" id="PF00149"/>
    </source>
</evidence>
<dbReference type="InterPro" id="IPR050126">
    <property type="entry name" value="Ap4A_hydrolase"/>
</dbReference>
<organism evidence="3 4">
    <name type="scientific">Marinibaculum pumilum</name>
    <dbReference type="NCBI Taxonomy" id="1766165"/>
    <lineage>
        <taxon>Bacteria</taxon>
        <taxon>Pseudomonadati</taxon>
        <taxon>Pseudomonadota</taxon>
        <taxon>Alphaproteobacteria</taxon>
        <taxon>Rhodospirillales</taxon>
        <taxon>Rhodospirillaceae</taxon>
        <taxon>Marinibaculum</taxon>
    </lineage>
</organism>
<evidence type="ECO:0000313" key="3">
    <source>
        <dbReference type="EMBL" id="MFC3230907.1"/>
    </source>
</evidence>
<dbReference type="EC" id="3.1.-.-" evidence="3"/>
<accession>A0ABV7L8F4</accession>
<name>A0ABV7L8F4_9PROT</name>
<keyword evidence="3" id="KW-0378">Hydrolase</keyword>
<dbReference type="Pfam" id="PF00149">
    <property type="entry name" value="Metallophos"/>
    <property type="match status" value="1"/>
</dbReference>
<dbReference type="Proteomes" id="UP001595528">
    <property type="component" value="Unassembled WGS sequence"/>
</dbReference>
<evidence type="ECO:0000256" key="1">
    <source>
        <dbReference type="SAM" id="MobiDB-lite"/>
    </source>
</evidence>
<sequence length="266" mass="29166">MFKRLRRQASRQGHDGARSAAPAAAGARGRVPDGCRIYAIGDIHGRSDLLDRLHEMIREDARQAGEPDKVIVYLGDLVDRGMDSRGVIEQLLEGPPDGFSAVHILGNHEAAMLDFLEDSSIGPHWMVNGGDMTLYSYGVPVPRNAVGGGPEFVDARKALIEKLPEAHLRFLKDMVLAHEAGDYLFVHAGIRPGVPVARQDPQDLLWIREPFLSATADLGRIVVHGHTITPEVEERPNRIGIDTGAYHTGRLTALVLSGDRRSYLHT</sequence>
<dbReference type="PANTHER" id="PTHR42850">
    <property type="entry name" value="METALLOPHOSPHOESTERASE"/>
    <property type="match status" value="1"/>
</dbReference>
<proteinExistence type="predicted"/>
<dbReference type="CDD" id="cd00144">
    <property type="entry name" value="MPP_PPP_family"/>
    <property type="match status" value="1"/>
</dbReference>
<protein>
    <submittedName>
        <fullName evidence="3">Metallophosphoesterase family protein</fullName>
        <ecNumber evidence="3">3.1.-.-</ecNumber>
    </submittedName>
</protein>
<feature type="region of interest" description="Disordered" evidence="1">
    <location>
        <begin position="1"/>
        <end position="29"/>
    </location>
</feature>
<comment type="caution">
    <text evidence="3">The sequence shown here is derived from an EMBL/GenBank/DDBJ whole genome shotgun (WGS) entry which is preliminary data.</text>
</comment>
<gene>
    <name evidence="3" type="ORF">ACFOGJ_26920</name>
</gene>